<evidence type="ECO:0000313" key="1">
    <source>
        <dbReference type="EMBL" id="KAH7533047.1"/>
    </source>
</evidence>
<proteinExistence type="predicted"/>
<sequence length="199" mass="22787">MAVGSRPRRSVIHCNQTIRKLLFFFVLSKPLKSSEISNRLQIVSLVRSLPYNSCIADERRRILIRNDVGFSLGTWMIFAANCKSRKIKFEAYLPDSDTFTLPLKVMQCSFLREMKINLIGGQLKVPWLDICSRIESLSLNCLCISTNDLKEWVISCKHLKKLNLFKLDLSSSSLKVLHIRNFIVNSLKISVSSRATYVS</sequence>
<dbReference type="Proteomes" id="UP000813462">
    <property type="component" value="Unassembled WGS sequence"/>
</dbReference>
<accession>A0A978VIX8</accession>
<name>A0A978VIX8_ZIZJJ</name>
<gene>
    <name evidence="1" type="ORF">FEM48_Zijuj04G0088500</name>
</gene>
<evidence type="ECO:0000313" key="2">
    <source>
        <dbReference type="Proteomes" id="UP000813462"/>
    </source>
</evidence>
<dbReference type="AlphaFoldDB" id="A0A978VIX8"/>
<comment type="caution">
    <text evidence="1">The sequence shown here is derived from an EMBL/GenBank/DDBJ whole genome shotgun (WGS) entry which is preliminary data.</text>
</comment>
<dbReference type="EMBL" id="JAEACU010000004">
    <property type="protein sequence ID" value="KAH7533047.1"/>
    <property type="molecule type" value="Genomic_DNA"/>
</dbReference>
<organism evidence="1 2">
    <name type="scientific">Ziziphus jujuba var. spinosa</name>
    <dbReference type="NCBI Taxonomy" id="714518"/>
    <lineage>
        <taxon>Eukaryota</taxon>
        <taxon>Viridiplantae</taxon>
        <taxon>Streptophyta</taxon>
        <taxon>Embryophyta</taxon>
        <taxon>Tracheophyta</taxon>
        <taxon>Spermatophyta</taxon>
        <taxon>Magnoliopsida</taxon>
        <taxon>eudicotyledons</taxon>
        <taxon>Gunneridae</taxon>
        <taxon>Pentapetalae</taxon>
        <taxon>rosids</taxon>
        <taxon>fabids</taxon>
        <taxon>Rosales</taxon>
        <taxon>Rhamnaceae</taxon>
        <taxon>Paliureae</taxon>
        <taxon>Ziziphus</taxon>
    </lineage>
</organism>
<reference evidence="1" key="1">
    <citation type="journal article" date="2021" name="Front. Plant Sci.">
        <title>Chromosome-Scale Genome Assembly for Chinese Sour Jujube and Insights Into Its Genome Evolution and Domestication Signature.</title>
        <authorList>
            <person name="Shen L.-Y."/>
            <person name="Luo H."/>
            <person name="Wang X.-L."/>
            <person name="Wang X.-M."/>
            <person name="Qiu X.-J."/>
            <person name="Liu H."/>
            <person name="Zhou S.-S."/>
            <person name="Jia K.-H."/>
            <person name="Nie S."/>
            <person name="Bao Y.-T."/>
            <person name="Zhang R.-G."/>
            <person name="Yun Q.-Z."/>
            <person name="Chai Y.-H."/>
            <person name="Lu J.-Y."/>
            <person name="Li Y."/>
            <person name="Zhao S.-W."/>
            <person name="Mao J.-F."/>
            <person name="Jia S.-G."/>
            <person name="Mao Y.-M."/>
        </authorList>
    </citation>
    <scope>NUCLEOTIDE SEQUENCE</scope>
    <source>
        <strain evidence="1">AT0</strain>
        <tissue evidence="1">Leaf</tissue>
    </source>
</reference>
<protein>
    <submittedName>
        <fullName evidence="1">Uncharacterized protein</fullName>
    </submittedName>
</protein>